<dbReference type="Proteomes" id="UP000034471">
    <property type="component" value="Unassembled WGS sequence"/>
</dbReference>
<gene>
    <name evidence="2" type="ORF">US54_C0061G0012</name>
</gene>
<proteinExistence type="predicted"/>
<accession>A0A0G0H096</accession>
<dbReference type="PATRIC" id="fig|1618481.3.peg.949"/>
<feature type="non-terminal residue" evidence="2">
    <location>
        <position position="1"/>
    </location>
</feature>
<evidence type="ECO:0000259" key="1">
    <source>
        <dbReference type="Pfam" id="PF13635"/>
    </source>
</evidence>
<reference evidence="2 3" key="1">
    <citation type="journal article" date="2015" name="Nature">
        <title>rRNA introns, odd ribosomes, and small enigmatic genomes across a large radiation of phyla.</title>
        <authorList>
            <person name="Brown C.T."/>
            <person name="Hug L.A."/>
            <person name="Thomas B.C."/>
            <person name="Sharon I."/>
            <person name="Castelle C.J."/>
            <person name="Singh A."/>
            <person name="Wilkins M.J."/>
            <person name="Williams K.H."/>
            <person name="Banfield J.F."/>
        </authorList>
    </citation>
    <scope>NUCLEOTIDE SEQUENCE [LARGE SCALE GENOMIC DNA]</scope>
</reference>
<name>A0A0G0H096_9BACT</name>
<dbReference type="EMBL" id="LBTJ01000061">
    <property type="protein sequence ID" value="KKQ36638.1"/>
    <property type="molecule type" value="Genomic_DNA"/>
</dbReference>
<evidence type="ECO:0000313" key="2">
    <source>
        <dbReference type="EMBL" id="KKQ36638.1"/>
    </source>
</evidence>
<feature type="domain" description="DUF4143" evidence="1">
    <location>
        <begin position="99"/>
        <end position="254"/>
    </location>
</feature>
<dbReference type="InterPro" id="IPR025420">
    <property type="entry name" value="DUF4143"/>
</dbReference>
<dbReference type="AlphaFoldDB" id="A0A0G0H096"/>
<organism evidence="2 3">
    <name type="scientific">Candidatus Roizmanbacteria bacterium GW2011_GWA2_37_7</name>
    <dbReference type="NCBI Taxonomy" id="1618481"/>
    <lineage>
        <taxon>Bacteria</taxon>
        <taxon>Candidatus Roizmaniibacteriota</taxon>
    </lineage>
</organism>
<dbReference type="PANTHER" id="PTHR43566">
    <property type="entry name" value="CONSERVED PROTEIN"/>
    <property type="match status" value="1"/>
</dbReference>
<dbReference type="PANTHER" id="PTHR43566:SF1">
    <property type="entry name" value="AAA+ ATPASE DOMAIN-CONTAINING PROTEIN"/>
    <property type="match status" value="1"/>
</dbReference>
<sequence>SSALDIKNKTSESLAGRKLNYHLYPLTFSEYLYQTGVESSLETTFLEDIIAHDLSVGVHLFDLRSTLVRILTYGLHPYLVDHSESKEYLKELAASSIYKDIIELNLIENRQVASDLLKLLAYQVGNLINYTELASRLNIDVRTVKRYIEIFEQSFIIFRLYPFTSRRRDEVGKAPKIYFYDLGLRNAVIDDFTDPLLRREAGALFENFIISESLKHNAYKNLGYQLSFWRTTQGSEVDLILHKKDEIVACEIKMSKGQFSSAFGNRFPDARKRMITMENFW</sequence>
<comment type="caution">
    <text evidence="2">The sequence shown here is derived from an EMBL/GenBank/DDBJ whole genome shotgun (WGS) entry which is preliminary data.</text>
</comment>
<evidence type="ECO:0000313" key="3">
    <source>
        <dbReference type="Proteomes" id="UP000034471"/>
    </source>
</evidence>
<protein>
    <recommendedName>
        <fullName evidence="1">DUF4143 domain-containing protein</fullName>
    </recommendedName>
</protein>
<dbReference type="Pfam" id="PF13635">
    <property type="entry name" value="DUF4143"/>
    <property type="match status" value="1"/>
</dbReference>